<accession>A0ABR1GVC5</accession>
<organism evidence="4 5">
    <name type="scientific">Neonectria punicea</name>
    <dbReference type="NCBI Taxonomy" id="979145"/>
    <lineage>
        <taxon>Eukaryota</taxon>
        <taxon>Fungi</taxon>
        <taxon>Dikarya</taxon>
        <taxon>Ascomycota</taxon>
        <taxon>Pezizomycotina</taxon>
        <taxon>Sordariomycetes</taxon>
        <taxon>Hypocreomycetidae</taxon>
        <taxon>Hypocreales</taxon>
        <taxon>Nectriaceae</taxon>
        <taxon>Neonectria</taxon>
    </lineage>
</organism>
<dbReference type="SUPFAM" id="SSF52777">
    <property type="entry name" value="CoA-dependent acyltransferases"/>
    <property type="match status" value="1"/>
</dbReference>
<dbReference type="Gene3D" id="3.30.559.10">
    <property type="entry name" value="Chloramphenicol acetyltransferase-like domain"/>
    <property type="match status" value="1"/>
</dbReference>
<sequence>MGSPQAHHRYEWRKTSNGLWQRDVDEAERFYASFCRTPRDPDAASFPVTASASFAVPVPENDDVEVVGRQVEAAVLGAWVALRAECPMLGSWIQYDSEAGDWKKVFSSFHDSDNYTVAQEEWLSQTFSTAQSEACRDWSANDRVFKLPTLALVKSLPEQIDMVSGSVYLRSPHDMIDGIGILQLLNRLFDLAGRAYHGAIFSRVSYAHEVDRLSPPLRLALGIPAQPTESQKQRFAEITARNATIQADIPFLGLPLSAAGGADRNHRVSVTLPETTTTRLLENCKLRNITVTHAISAAVVIALRDLQPSSTDSTVMQYTNQALVNLRHLCRPPWDASAVGNYHMIASRAMGISIATAPCKDTPEDHTEELLSVANQFRDYYASVRPDPTGLGRDVLAFAPMTWDFFTPKPTSTPPPQMPTAAVATSSLGNVSAIIQAERQPFKITDAWVAGETLGTGVSMFLHGWAGTTCFSVIFNSKFHKRGHIEVFQQRVLECLDRGMGLQWSTLDH</sequence>
<evidence type="ECO:0000259" key="3">
    <source>
        <dbReference type="Pfam" id="PF16911"/>
    </source>
</evidence>
<proteinExistence type="predicted"/>
<evidence type="ECO:0000313" key="4">
    <source>
        <dbReference type="EMBL" id="KAK7409488.1"/>
    </source>
</evidence>
<dbReference type="PANTHER" id="PTHR42034">
    <property type="entry name" value="CHROMOSOME 7, WHOLE GENOME SHOTGUN SEQUENCE-RELATED"/>
    <property type="match status" value="1"/>
</dbReference>
<evidence type="ECO:0000256" key="2">
    <source>
        <dbReference type="ARBA" id="ARBA00023315"/>
    </source>
</evidence>
<keyword evidence="2" id="KW-0012">Acyltransferase</keyword>
<protein>
    <recommendedName>
        <fullName evidence="3">Phthiocerol/phthiodiolone dimycocerosyl transferase C-terminal domain-containing protein</fullName>
    </recommendedName>
</protein>
<evidence type="ECO:0000256" key="1">
    <source>
        <dbReference type="ARBA" id="ARBA00022679"/>
    </source>
</evidence>
<comment type="caution">
    <text evidence="4">The sequence shown here is derived from an EMBL/GenBank/DDBJ whole genome shotgun (WGS) entry which is preliminary data.</text>
</comment>
<dbReference type="EMBL" id="JAZAVJ010000149">
    <property type="protein sequence ID" value="KAK7409488.1"/>
    <property type="molecule type" value="Genomic_DNA"/>
</dbReference>
<feature type="domain" description="Phthiocerol/phthiodiolone dimycocerosyl transferase C-terminal" evidence="3">
    <location>
        <begin position="266"/>
        <end position="356"/>
    </location>
</feature>
<gene>
    <name evidence="4" type="ORF">QQX98_008338</name>
</gene>
<keyword evidence="5" id="KW-1185">Reference proteome</keyword>
<dbReference type="InterPro" id="IPR031641">
    <property type="entry name" value="PapA_C"/>
</dbReference>
<dbReference type="Gene3D" id="3.30.559.30">
    <property type="entry name" value="Nonribosomal peptide synthetase, condensation domain"/>
    <property type="match status" value="1"/>
</dbReference>
<dbReference type="Pfam" id="PF16911">
    <property type="entry name" value="PapA_C"/>
    <property type="match status" value="1"/>
</dbReference>
<name>A0ABR1GVC5_9HYPO</name>
<reference evidence="4 5" key="1">
    <citation type="journal article" date="2025" name="Microbiol. Resour. Announc.">
        <title>Draft genome sequences for Neonectria magnoliae and Neonectria punicea, canker pathogens of Liriodendron tulipifera and Acer saccharum in West Virginia.</title>
        <authorList>
            <person name="Petronek H.M."/>
            <person name="Kasson M.T."/>
            <person name="Metheny A.M."/>
            <person name="Stauder C.M."/>
            <person name="Lovett B."/>
            <person name="Lynch S.C."/>
            <person name="Garnas J.R."/>
            <person name="Kasson L.R."/>
            <person name="Stajich J.E."/>
        </authorList>
    </citation>
    <scope>NUCLEOTIDE SEQUENCE [LARGE SCALE GENOMIC DNA]</scope>
    <source>
        <strain evidence="4 5">NRRL 64653</strain>
    </source>
</reference>
<dbReference type="Proteomes" id="UP001498476">
    <property type="component" value="Unassembled WGS sequence"/>
</dbReference>
<keyword evidence="1" id="KW-0808">Transferase</keyword>
<dbReference type="InterPro" id="IPR023213">
    <property type="entry name" value="CAT-like_dom_sf"/>
</dbReference>
<dbReference type="PANTHER" id="PTHR42034:SF1">
    <property type="entry name" value="CONDENSATION DOMAIN-CONTAINING PROTEIN"/>
    <property type="match status" value="1"/>
</dbReference>
<evidence type="ECO:0000313" key="5">
    <source>
        <dbReference type="Proteomes" id="UP001498476"/>
    </source>
</evidence>